<proteinExistence type="predicted"/>
<dbReference type="GO" id="GO:0005886">
    <property type="term" value="C:plasma membrane"/>
    <property type="evidence" value="ECO:0007669"/>
    <property type="project" value="TreeGrafter"/>
</dbReference>
<evidence type="ECO:0000313" key="2">
    <source>
        <dbReference type="EMBL" id="HBP27822.1"/>
    </source>
</evidence>
<keyword evidence="1" id="KW-1133">Transmembrane helix</keyword>
<protein>
    <submittedName>
        <fullName evidence="2">Regulator SirB</fullName>
    </submittedName>
</protein>
<evidence type="ECO:0000313" key="3">
    <source>
        <dbReference type="Proteomes" id="UP000264036"/>
    </source>
</evidence>
<evidence type="ECO:0000256" key="1">
    <source>
        <dbReference type="SAM" id="Phobius"/>
    </source>
</evidence>
<organism evidence="2 3">
    <name type="scientific">Advenella kashmirensis</name>
    <dbReference type="NCBI Taxonomy" id="310575"/>
    <lineage>
        <taxon>Bacteria</taxon>
        <taxon>Pseudomonadati</taxon>
        <taxon>Pseudomonadota</taxon>
        <taxon>Betaproteobacteria</taxon>
        <taxon>Burkholderiales</taxon>
        <taxon>Alcaligenaceae</taxon>
    </lineage>
</organism>
<dbReference type="Proteomes" id="UP000264036">
    <property type="component" value="Unassembled WGS sequence"/>
</dbReference>
<dbReference type="InterPro" id="IPR007360">
    <property type="entry name" value="SirB"/>
</dbReference>
<feature type="transmembrane region" description="Helical" evidence="1">
    <location>
        <begin position="60"/>
        <end position="85"/>
    </location>
</feature>
<dbReference type="PANTHER" id="PTHR39594:SF1">
    <property type="entry name" value="PROTEIN YCHQ"/>
    <property type="match status" value="1"/>
</dbReference>
<accession>A0A356LA45</accession>
<sequence length="129" mass="14127">MSGYLMVKHSHMTLAILSLLFFILRAGWSISGSALLARPFVRIAPHVIDTLLLVCGLYLLSFIGMQAFIVAKLIGLVLYIALGTMAIKRARTCRQKAVFAALAVLTFFYIMGAAIEHSPWSWLSPTLGA</sequence>
<reference evidence="2 3" key="1">
    <citation type="journal article" date="2018" name="Nat. Biotechnol.">
        <title>A standardized bacterial taxonomy based on genome phylogeny substantially revises the tree of life.</title>
        <authorList>
            <person name="Parks D.H."/>
            <person name="Chuvochina M."/>
            <person name="Waite D.W."/>
            <person name="Rinke C."/>
            <person name="Skarshewski A."/>
            <person name="Chaumeil P.A."/>
            <person name="Hugenholtz P."/>
        </authorList>
    </citation>
    <scope>NUCLEOTIDE SEQUENCE [LARGE SCALE GENOMIC DNA]</scope>
    <source>
        <strain evidence="2">UBA10707</strain>
    </source>
</reference>
<comment type="caution">
    <text evidence="2">The sequence shown here is derived from an EMBL/GenBank/DDBJ whole genome shotgun (WGS) entry which is preliminary data.</text>
</comment>
<name>A0A356LA45_9BURK</name>
<dbReference type="PANTHER" id="PTHR39594">
    <property type="entry name" value="PROTEIN YCHQ"/>
    <property type="match status" value="1"/>
</dbReference>
<dbReference type="AlphaFoldDB" id="A0A356LA45"/>
<dbReference type="EMBL" id="DOEK01000003">
    <property type="protein sequence ID" value="HBP27822.1"/>
    <property type="molecule type" value="Genomic_DNA"/>
</dbReference>
<dbReference type="PIRSF" id="PIRSF005610">
    <property type="entry name" value="SirB"/>
    <property type="match status" value="1"/>
</dbReference>
<dbReference type="Pfam" id="PF04247">
    <property type="entry name" value="SirB"/>
    <property type="match status" value="1"/>
</dbReference>
<feature type="transmembrane region" description="Helical" evidence="1">
    <location>
        <begin position="97"/>
        <end position="115"/>
    </location>
</feature>
<keyword evidence="1" id="KW-0472">Membrane</keyword>
<gene>
    <name evidence="2" type="ORF">DD666_00205</name>
</gene>
<keyword evidence="1" id="KW-0812">Transmembrane</keyword>